<accession>A0A9D4DY46</accession>
<comment type="caution">
    <text evidence="2">The sequence shown here is derived from an EMBL/GenBank/DDBJ whole genome shotgun (WGS) entry which is preliminary data.</text>
</comment>
<evidence type="ECO:0000313" key="2">
    <source>
        <dbReference type="EMBL" id="KAH3768955.1"/>
    </source>
</evidence>
<organism evidence="2 3">
    <name type="scientific">Dreissena polymorpha</name>
    <name type="common">Zebra mussel</name>
    <name type="synonym">Mytilus polymorpha</name>
    <dbReference type="NCBI Taxonomy" id="45954"/>
    <lineage>
        <taxon>Eukaryota</taxon>
        <taxon>Metazoa</taxon>
        <taxon>Spiralia</taxon>
        <taxon>Lophotrochozoa</taxon>
        <taxon>Mollusca</taxon>
        <taxon>Bivalvia</taxon>
        <taxon>Autobranchia</taxon>
        <taxon>Heteroconchia</taxon>
        <taxon>Euheterodonta</taxon>
        <taxon>Imparidentia</taxon>
        <taxon>Neoheterodontei</taxon>
        <taxon>Myida</taxon>
        <taxon>Dreissenoidea</taxon>
        <taxon>Dreissenidae</taxon>
        <taxon>Dreissena</taxon>
    </lineage>
</organism>
<protein>
    <submittedName>
        <fullName evidence="2">Uncharacterized protein</fullName>
    </submittedName>
</protein>
<evidence type="ECO:0000313" key="3">
    <source>
        <dbReference type="Proteomes" id="UP000828390"/>
    </source>
</evidence>
<dbReference type="EMBL" id="JAIWYP010000009">
    <property type="protein sequence ID" value="KAH3768955.1"/>
    <property type="molecule type" value="Genomic_DNA"/>
</dbReference>
<reference evidence="2" key="1">
    <citation type="journal article" date="2019" name="bioRxiv">
        <title>The Genome of the Zebra Mussel, Dreissena polymorpha: A Resource for Invasive Species Research.</title>
        <authorList>
            <person name="McCartney M.A."/>
            <person name="Auch B."/>
            <person name="Kono T."/>
            <person name="Mallez S."/>
            <person name="Zhang Y."/>
            <person name="Obille A."/>
            <person name="Becker A."/>
            <person name="Abrahante J.E."/>
            <person name="Garbe J."/>
            <person name="Badalamenti J.P."/>
            <person name="Herman A."/>
            <person name="Mangelson H."/>
            <person name="Liachko I."/>
            <person name="Sullivan S."/>
            <person name="Sone E.D."/>
            <person name="Koren S."/>
            <person name="Silverstein K.A.T."/>
            <person name="Beckman K.B."/>
            <person name="Gohl D.M."/>
        </authorList>
    </citation>
    <scope>NUCLEOTIDE SEQUENCE</scope>
    <source>
        <strain evidence="2">Duluth1</strain>
        <tissue evidence="2">Whole animal</tissue>
    </source>
</reference>
<keyword evidence="3" id="KW-1185">Reference proteome</keyword>
<evidence type="ECO:0000256" key="1">
    <source>
        <dbReference type="SAM" id="SignalP"/>
    </source>
</evidence>
<dbReference type="Proteomes" id="UP000828390">
    <property type="component" value="Unassembled WGS sequence"/>
</dbReference>
<proteinExistence type="predicted"/>
<feature type="chain" id="PRO_5039374017" evidence="1">
    <location>
        <begin position="20"/>
        <end position="84"/>
    </location>
</feature>
<keyword evidence="1" id="KW-0732">Signal</keyword>
<sequence>MKLILLGSLAVLLVWSSSAFLVEDVLDDDDGDAPPLDKLSHKRRGCLEQCAFDYENHVDCRALCMRRELIASRKRATGLRRIRA</sequence>
<name>A0A9D4DY46_DREPO</name>
<reference evidence="2" key="2">
    <citation type="submission" date="2020-11" db="EMBL/GenBank/DDBJ databases">
        <authorList>
            <person name="McCartney M.A."/>
            <person name="Auch B."/>
            <person name="Kono T."/>
            <person name="Mallez S."/>
            <person name="Becker A."/>
            <person name="Gohl D.M."/>
            <person name="Silverstein K.A.T."/>
            <person name="Koren S."/>
            <person name="Bechman K.B."/>
            <person name="Herman A."/>
            <person name="Abrahante J.E."/>
            <person name="Garbe J."/>
        </authorList>
    </citation>
    <scope>NUCLEOTIDE SEQUENCE</scope>
    <source>
        <strain evidence="2">Duluth1</strain>
        <tissue evidence="2">Whole animal</tissue>
    </source>
</reference>
<dbReference type="AlphaFoldDB" id="A0A9D4DY46"/>
<gene>
    <name evidence="2" type="ORF">DPMN_170177</name>
</gene>
<feature type="signal peptide" evidence="1">
    <location>
        <begin position="1"/>
        <end position="19"/>
    </location>
</feature>